<dbReference type="SUPFAM" id="SSF56037">
    <property type="entry name" value="PheT/TilS domain"/>
    <property type="match status" value="1"/>
</dbReference>
<evidence type="ECO:0000259" key="1">
    <source>
        <dbReference type="SMART" id="SM00873"/>
    </source>
</evidence>
<sequence>MSRLTVAPEMVKAFPEAQVRLVMAWGLRNDAPWPEVERAHDDLAAGLANETRQALADDDERIASWHDAYRQFGTNPRRFRPSLDALNRRLRKNGRLPRISGAVDAYNVVSVTSGTPAGAFDLSRLTSDVQIRFAVSGDWFTPLGEPEKVEEPRPGEVVYAQGNQVLTRHWNHRDADATKVTADTRDAVFLLERVSRQAVPDVDMASAQDALAALLTPHAEELTLAVLDEQSPEATLKG</sequence>
<dbReference type="SMART" id="SM00873">
    <property type="entry name" value="B3_4"/>
    <property type="match status" value="1"/>
</dbReference>
<dbReference type="Pfam" id="PF03483">
    <property type="entry name" value="B3_4"/>
    <property type="match status" value="1"/>
</dbReference>
<dbReference type="PANTHER" id="PTHR39209">
    <property type="match status" value="1"/>
</dbReference>
<dbReference type="AlphaFoldDB" id="A0AAU3I1T5"/>
<dbReference type="InterPro" id="IPR020825">
    <property type="entry name" value="Phe-tRNA_synthase-like_B3/B4"/>
</dbReference>
<evidence type="ECO:0000313" key="2">
    <source>
        <dbReference type="EMBL" id="WTZ11434.1"/>
    </source>
</evidence>
<keyword evidence="2" id="KW-0436">Ligase</keyword>
<dbReference type="GO" id="GO:0004826">
    <property type="term" value="F:phenylalanine-tRNA ligase activity"/>
    <property type="evidence" value="ECO:0007669"/>
    <property type="project" value="InterPro"/>
</dbReference>
<reference evidence="2" key="1">
    <citation type="submission" date="2022-10" db="EMBL/GenBank/DDBJ databases">
        <title>The complete genomes of actinobacterial strains from the NBC collection.</title>
        <authorList>
            <person name="Joergensen T.S."/>
            <person name="Alvarez Arevalo M."/>
            <person name="Sterndorff E.B."/>
            <person name="Faurdal D."/>
            <person name="Vuksanovic O."/>
            <person name="Mourched A.-S."/>
            <person name="Charusanti P."/>
            <person name="Shaw S."/>
            <person name="Blin K."/>
            <person name="Weber T."/>
        </authorList>
    </citation>
    <scope>NUCLEOTIDE SEQUENCE</scope>
    <source>
        <strain evidence="2">NBC_01393</strain>
    </source>
</reference>
<dbReference type="PANTHER" id="PTHR39209:SF2">
    <property type="entry name" value="CYTOPLASMIC PROTEIN"/>
    <property type="match status" value="1"/>
</dbReference>
<proteinExistence type="predicted"/>
<organism evidence="2">
    <name type="scientific">Streptomyces sp. NBC_01393</name>
    <dbReference type="NCBI Taxonomy" id="2903851"/>
    <lineage>
        <taxon>Bacteria</taxon>
        <taxon>Bacillati</taxon>
        <taxon>Actinomycetota</taxon>
        <taxon>Actinomycetes</taxon>
        <taxon>Kitasatosporales</taxon>
        <taxon>Streptomycetaceae</taxon>
        <taxon>Streptomyces</taxon>
    </lineage>
</organism>
<dbReference type="InterPro" id="IPR005146">
    <property type="entry name" value="B3/B4_tRNA-bd"/>
</dbReference>
<gene>
    <name evidence="2" type="ORF">OG699_27755</name>
</gene>
<dbReference type="GO" id="GO:0003723">
    <property type="term" value="F:RNA binding"/>
    <property type="evidence" value="ECO:0007669"/>
    <property type="project" value="InterPro"/>
</dbReference>
<dbReference type="Gene3D" id="3.50.40.10">
    <property type="entry name" value="Phenylalanyl-trna Synthetase, Chain B, domain 3"/>
    <property type="match status" value="1"/>
</dbReference>
<dbReference type="EMBL" id="CP109546">
    <property type="protein sequence ID" value="WTZ11434.1"/>
    <property type="molecule type" value="Genomic_DNA"/>
</dbReference>
<name>A0AAU3I1T5_9ACTN</name>
<feature type="domain" description="B3/B4 tRNA-binding" evidence="1">
    <location>
        <begin position="63"/>
        <end position="220"/>
    </location>
</feature>
<accession>A0AAU3I1T5</accession>
<protein>
    <submittedName>
        <fullName evidence="2">Phenylalanine--tRNA ligase beta subunit-related protein</fullName>
    </submittedName>
</protein>